<feature type="domain" description="DUF7054" evidence="2">
    <location>
        <begin position="150"/>
        <end position="232"/>
    </location>
</feature>
<feature type="compositionally biased region" description="Basic and acidic residues" evidence="1">
    <location>
        <begin position="95"/>
        <end position="106"/>
    </location>
</feature>
<name>A0A9E7KXW4_9LILI</name>
<sequence>MVTSARIPRRATTEKTIRAAIAFHRSRSVEFGRHQFQPPPGLAEISRPGKRGRRGRSRTQHAPIGPTKVCVFWTESCGFSSRGATPPLGQEEQMGESKKARPERSASSHGRTTTLTASPLDRRQIRLPKTQPDLLPRGRSGAGEERRLPAKVLVNVSVQRSLGPVQVMASAMWSVGDLVAATVRLYVKEGRRPPIPTAEPSAFGLHYSQFSLEGLDPEEKLMGLGSRNFFLCLNPVPVSEAASAAAIATAASATGSCFKQAEKSSEIGISCFSFMDFLL</sequence>
<feature type="compositionally biased region" description="Basic residues" evidence="1">
    <location>
        <begin position="48"/>
        <end position="59"/>
    </location>
</feature>
<feature type="compositionally biased region" description="Polar residues" evidence="1">
    <location>
        <begin position="107"/>
        <end position="117"/>
    </location>
</feature>
<dbReference type="Proteomes" id="UP001055439">
    <property type="component" value="Chromosome 8"/>
</dbReference>
<dbReference type="PANTHER" id="PTHR33270">
    <property type="entry name" value="BNAC05G50380D PROTEIN"/>
    <property type="match status" value="1"/>
</dbReference>
<evidence type="ECO:0000256" key="1">
    <source>
        <dbReference type="SAM" id="MobiDB-lite"/>
    </source>
</evidence>
<feature type="region of interest" description="Disordered" evidence="1">
    <location>
        <begin position="32"/>
        <end position="63"/>
    </location>
</feature>
<keyword evidence="4" id="KW-1185">Reference proteome</keyword>
<dbReference type="InterPro" id="IPR040358">
    <property type="entry name" value="At4g22758-like"/>
</dbReference>
<dbReference type="EMBL" id="CP097510">
    <property type="protein sequence ID" value="URE31070.1"/>
    <property type="molecule type" value="Genomic_DNA"/>
</dbReference>
<dbReference type="OrthoDB" id="651546at2759"/>
<evidence type="ECO:0000259" key="2">
    <source>
        <dbReference type="Pfam" id="PF23156"/>
    </source>
</evidence>
<dbReference type="AlphaFoldDB" id="A0A9E7KXW4"/>
<dbReference type="InterPro" id="IPR055482">
    <property type="entry name" value="DUF7054"/>
</dbReference>
<evidence type="ECO:0000313" key="4">
    <source>
        <dbReference type="Proteomes" id="UP001055439"/>
    </source>
</evidence>
<dbReference type="Pfam" id="PF23156">
    <property type="entry name" value="DUF7054"/>
    <property type="match status" value="1"/>
</dbReference>
<dbReference type="PANTHER" id="PTHR33270:SF24">
    <property type="entry name" value="EXPRESSED PROTEIN"/>
    <property type="match status" value="1"/>
</dbReference>
<gene>
    <name evidence="3" type="ORF">MUK42_25629</name>
</gene>
<proteinExistence type="predicted"/>
<evidence type="ECO:0000313" key="3">
    <source>
        <dbReference type="EMBL" id="URE31070.1"/>
    </source>
</evidence>
<accession>A0A9E7KXW4</accession>
<organism evidence="3 4">
    <name type="scientific">Musa troglodytarum</name>
    <name type="common">fe'i banana</name>
    <dbReference type="NCBI Taxonomy" id="320322"/>
    <lineage>
        <taxon>Eukaryota</taxon>
        <taxon>Viridiplantae</taxon>
        <taxon>Streptophyta</taxon>
        <taxon>Embryophyta</taxon>
        <taxon>Tracheophyta</taxon>
        <taxon>Spermatophyta</taxon>
        <taxon>Magnoliopsida</taxon>
        <taxon>Liliopsida</taxon>
        <taxon>Zingiberales</taxon>
        <taxon>Musaceae</taxon>
        <taxon>Musa</taxon>
    </lineage>
</organism>
<protein>
    <recommendedName>
        <fullName evidence="2">DUF7054 domain-containing protein</fullName>
    </recommendedName>
</protein>
<feature type="region of interest" description="Disordered" evidence="1">
    <location>
        <begin position="82"/>
        <end position="146"/>
    </location>
</feature>
<reference evidence="3" key="1">
    <citation type="submission" date="2022-05" db="EMBL/GenBank/DDBJ databases">
        <title>The Musa troglodytarum L. genome provides insights into the mechanism of non-climacteric behaviour and enrichment of carotenoids.</title>
        <authorList>
            <person name="Wang J."/>
        </authorList>
    </citation>
    <scope>NUCLEOTIDE SEQUENCE</scope>
    <source>
        <tissue evidence="3">Leaf</tissue>
    </source>
</reference>